<reference evidence="1 2" key="1">
    <citation type="submission" date="2020-03" db="EMBL/GenBank/DDBJ databases">
        <title>Cyclobacterium plantarum sp. nov., a marine bacterium isolated from a coastal-marine wetland.</title>
        <authorList>
            <person name="Sanchez-Porro C."/>
            <person name="Ventosa A."/>
            <person name="Amoozegar M."/>
        </authorList>
    </citation>
    <scope>NUCLEOTIDE SEQUENCE [LARGE SCALE GENOMIC DNA]</scope>
    <source>
        <strain evidence="1 2">GBPx2</strain>
    </source>
</reference>
<proteinExistence type="predicted"/>
<organism evidence="1 2">
    <name type="scientific">Cyclobacterium plantarum</name>
    <dbReference type="NCBI Taxonomy" id="2716263"/>
    <lineage>
        <taxon>Bacteria</taxon>
        <taxon>Pseudomonadati</taxon>
        <taxon>Bacteroidota</taxon>
        <taxon>Cytophagia</taxon>
        <taxon>Cytophagales</taxon>
        <taxon>Cyclobacteriaceae</taxon>
        <taxon>Cyclobacterium</taxon>
    </lineage>
</organism>
<dbReference type="EMBL" id="JAANYN010000012">
    <property type="protein sequence ID" value="NHE59328.1"/>
    <property type="molecule type" value="Genomic_DNA"/>
</dbReference>
<dbReference type="Proteomes" id="UP000649799">
    <property type="component" value="Unassembled WGS sequence"/>
</dbReference>
<accession>A0ABX0HG97</accession>
<comment type="caution">
    <text evidence="1">The sequence shown here is derived from an EMBL/GenBank/DDBJ whole genome shotgun (WGS) entry which is preliminary data.</text>
</comment>
<protein>
    <submittedName>
        <fullName evidence="1">Type II toxin-antitoxin system HigB family toxin</fullName>
    </submittedName>
</protein>
<keyword evidence="2" id="KW-1185">Reference proteome</keyword>
<dbReference type="InterPro" id="IPR018669">
    <property type="entry name" value="Toxin_HigB"/>
</dbReference>
<name>A0ABX0HG97_9BACT</name>
<evidence type="ECO:0000313" key="1">
    <source>
        <dbReference type="EMBL" id="NHE59328.1"/>
    </source>
</evidence>
<dbReference type="RefSeq" id="WP_162344337.1">
    <property type="nucleotide sequence ID" value="NZ_JAANYN010000012.1"/>
</dbReference>
<evidence type="ECO:0000313" key="2">
    <source>
        <dbReference type="Proteomes" id="UP000649799"/>
    </source>
</evidence>
<sequence length="113" mass="13295">MRIINKPILGKLIRKNRGNSKLVKAVQQLISEIENSNWETPLDLTAKRPDADCVYGGEFYFFNINIHRTLIMIEFEENGEATIVWAGSHDDYELTFKNNRNVIKKWLRDNNWI</sequence>
<dbReference type="Pfam" id="PF09907">
    <property type="entry name" value="HigB_toxin"/>
    <property type="match status" value="1"/>
</dbReference>
<gene>
    <name evidence="1" type="ORF">G9Q97_21160</name>
</gene>